<evidence type="ECO:0000313" key="6">
    <source>
        <dbReference type="Proteomes" id="UP000505306"/>
    </source>
</evidence>
<evidence type="ECO:0000256" key="2">
    <source>
        <dbReference type="ARBA" id="ARBA00023125"/>
    </source>
</evidence>
<dbReference type="InterPro" id="IPR020449">
    <property type="entry name" value="Tscrpt_reg_AraC-type_HTH"/>
</dbReference>
<evidence type="ECO:0000256" key="3">
    <source>
        <dbReference type="ARBA" id="ARBA00023163"/>
    </source>
</evidence>
<dbReference type="PRINTS" id="PR00032">
    <property type="entry name" value="HTHARAC"/>
</dbReference>
<dbReference type="SMART" id="SM00342">
    <property type="entry name" value="HTH_ARAC"/>
    <property type="match status" value="1"/>
</dbReference>
<evidence type="ECO:0000256" key="1">
    <source>
        <dbReference type="ARBA" id="ARBA00023015"/>
    </source>
</evidence>
<proteinExistence type="predicted"/>
<dbReference type="PROSITE" id="PS01124">
    <property type="entry name" value="HTH_ARAC_FAMILY_2"/>
    <property type="match status" value="1"/>
</dbReference>
<dbReference type="InterPro" id="IPR018060">
    <property type="entry name" value="HTH_AraC"/>
</dbReference>
<organism evidence="5 6">
    <name type="scientific">Rasiella rasia</name>
    <dbReference type="NCBI Taxonomy" id="2744027"/>
    <lineage>
        <taxon>Bacteria</taxon>
        <taxon>Pseudomonadati</taxon>
        <taxon>Bacteroidota</taxon>
        <taxon>Flavobacteriia</taxon>
        <taxon>Flavobacteriales</taxon>
        <taxon>Flavobacteriaceae</taxon>
        <taxon>Rasiella</taxon>
    </lineage>
</organism>
<reference evidence="5 6" key="1">
    <citation type="submission" date="2020-02" db="EMBL/GenBank/DDBJ databases">
        <title>Complete genome sequence of Flavobacteriaceae bacterium.</title>
        <authorList>
            <person name="Kim S.-J."/>
            <person name="Kim Y.-S."/>
            <person name="Kim K.-H."/>
        </authorList>
    </citation>
    <scope>NUCLEOTIDE SEQUENCE [LARGE SCALE GENOMIC DNA]</scope>
    <source>
        <strain evidence="5 6">RR4-40</strain>
    </source>
</reference>
<protein>
    <submittedName>
        <fullName evidence="5">Helix-turn-helix transcriptional regulator</fullName>
    </submittedName>
</protein>
<dbReference type="AlphaFoldDB" id="A0A6G6GRR6"/>
<dbReference type="KEGG" id="mgel:G5B37_12765"/>
<dbReference type="PANTHER" id="PTHR47893">
    <property type="entry name" value="REGULATORY PROTEIN PCHR"/>
    <property type="match status" value="1"/>
</dbReference>
<keyword evidence="6" id="KW-1185">Reference proteome</keyword>
<dbReference type="Gene3D" id="1.10.10.60">
    <property type="entry name" value="Homeodomain-like"/>
    <property type="match status" value="2"/>
</dbReference>
<accession>A0A6G6GRR6</accession>
<dbReference type="Proteomes" id="UP000505306">
    <property type="component" value="Chromosome"/>
</dbReference>
<feature type="domain" description="HTH araC/xylS-type" evidence="4">
    <location>
        <begin position="237"/>
        <end position="335"/>
    </location>
</feature>
<dbReference type="GO" id="GO:0043565">
    <property type="term" value="F:sequence-specific DNA binding"/>
    <property type="evidence" value="ECO:0007669"/>
    <property type="project" value="InterPro"/>
</dbReference>
<keyword evidence="2" id="KW-0238">DNA-binding</keyword>
<dbReference type="Pfam" id="PF12833">
    <property type="entry name" value="HTH_18"/>
    <property type="match status" value="1"/>
</dbReference>
<keyword evidence="1" id="KW-0805">Transcription regulation</keyword>
<dbReference type="SUPFAM" id="SSF46689">
    <property type="entry name" value="Homeodomain-like"/>
    <property type="match status" value="1"/>
</dbReference>
<dbReference type="InterPro" id="IPR009057">
    <property type="entry name" value="Homeodomain-like_sf"/>
</dbReference>
<dbReference type="GO" id="GO:0003700">
    <property type="term" value="F:DNA-binding transcription factor activity"/>
    <property type="evidence" value="ECO:0007669"/>
    <property type="project" value="InterPro"/>
</dbReference>
<dbReference type="RefSeq" id="WP_164680414.1">
    <property type="nucleotide sequence ID" value="NZ_CP049057.1"/>
</dbReference>
<gene>
    <name evidence="5" type="ORF">G5B37_12765</name>
</gene>
<sequence>MRKIKVQSLPLFEVIQDIANAFNVSYQENCGEYHVDIPKKIGSGFIKGINFDGGFGILIYQCTFSQDIEFHFVIDKVHPLKFLYCLKGELEHRFQDNEENNTIEQYQSAIVASKSTNGHILRFKAETEIQVGSLEIDRNIFQDKIDCELKSLSPELKTLFSDKKAVNEFYHNGFYSLQIADLFKKIETFENNDFVRRIFLEGQAYDILTHQIVQYHDDINEDNGGGVLRSYEVSMIQKATDIIDYGLADLDSIEELAQEVGINANKLQQGFKHLHGTTVNGYIQHRRMIYAKTLLNNTDFNISEIVEKLGLSSKSYFSKIFKETYQISPSEYRQNNKKLRLK</sequence>
<keyword evidence="3" id="KW-0804">Transcription</keyword>
<name>A0A6G6GRR6_9FLAO</name>
<dbReference type="InterPro" id="IPR053142">
    <property type="entry name" value="PchR_regulatory_protein"/>
</dbReference>
<evidence type="ECO:0000313" key="5">
    <source>
        <dbReference type="EMBL" id="QIE60401.1"/>
    </source>
</evidence>
<dbReference type="PANTHER" id="PTHR47893:SF1">
    <property type="entry name" value="REGULATORY PROTEIN PCHR"/>
    <property type="match status" value="1"/>
</dbReference>
<evidence type="ECO:0000259" key="4">
    <source>
        <dbReference type="PROSITE" id="PS01124"/>
    </source>
</evidence>
<dbReference type="EMBL" id="CP049057">
    <property type="protein sequence ID" value="QIE60401.1"/>
    <property type="molecule type" value="Genomic_DNA"/>
</dbReference>